<dbReference type="AlphaFoldDB" id="A0A318GZC3"/>
<keyword evidence="5" id="KW-1185">Reference proteome</keyword>
<dbReference type="RefSeq" id="WP_170130711.1">
    <property type="nucleotide sequence ID" value="NZ_QJJS01000009.1"/>
</dbReference>
<dbReference type="Proteomes" id="UP000247811">
    <property type="component" value="Unassembled WGS sequence"/>
</dbReference>
<evidence type="ECO:0000313" key="5">
    <source>
        <dbReference type="Proteomes" id="UP000247811"/>
    </source>
</evidence>
<name>A0A318GZC3_9BURK</name>
<dbReference type="GO" id="GO:0004888">
    <property type="term" value="F:transmembrane signaling receptor activity"/>
    <property type="evidence" value="ECO:0007669"/>
    <property type="project" value="InterPro"/>
</dbReference>
<evidence type="ECO:0000313" key="4">
    <source>
        <dbReference type="EMBL" id="PXW95498.1"/>
    </source>
</evidence>
<dbReference type="SUPFAM" id="SSF58104">
    <property type="entry name" value="Methyl-accepting chemotaxis protein (MCP) signaling domain"/>
    <property type="match status" value="1"/>
</dbReference>
<dbReference type="GO" id="GO:0007165">
    <property type="term" value="P:signal transduction"/>
    <property type="evidence" value="ECO:0007669"/>
    <property type="project" value="UniProtKB-KW"/>
</dbReference>
<dbReference type="InterPro" id="IPR004089">
    <property type="entry name" value="MCPsignal_dom"/>
</dbReference>
<feature type="region of interest" description="Disordered" evidence="2">
    <location>
        <begin position="1"/>
        <end position="21"/>
    </location>
</feature>
<gene>
    <name evidence="4" type="ORF">C7444_10967</name>
</gene>
<evidence type="ECO:0000259" key="3">
    <source>
        <dbReference type="PROSITE" id="PS50111"/>
    </source>
</evidence>
<protein>
    <submittedName>
        <fullName evidence="4">Methyl-accepting chemotaxis protein</fullName>
    </submittedName>
</protein>
<dbReference type="PROSITE" id="PS50111">
    <property type="entry name" value="CHEMOTAXIS_TRANSDUC_2"/>
    <property type="match status" value="1"/>
</dbReference>
<dbReference type="GO" id="GO:0016020">
    <property type="term" value="C:membrane"/>
    <property type="evidence" value="ECO:0007669"/>
    <property type="project" value="InterPro"/>
</dbReference>
<accession>A0A318GZC3</accession>
<organism evidence="4 5">
    <name type="scientific">Sphaerotilus hippei</name>
    <dbReference type="NCBI Taxonomy" id="744406"/>
    <lineage>
        <taxon>Bacteria</taxon>
        <taxon>Pseudomonadati</taxon>
        <taxon>Pseudomonadota</taxon>
        <taxon>Betaproteobacteria</taxon>
        <taxon>Burkholderiales</taxon>
        <taxon>Sphaerotilaceae</taxon>
        <taxon>Sphaerotilus</taxon>
    </lineage>
</organism>
<keyword evidence="1" id="KW-0807">Transducer</keyword>
<evidence type="ECO:0000256" key="2">
    <source>
        <dbReference type="SAM" id="MobiDB-lite"/>
    </source>
</evidence>
<dbReference type="InterPro" id="IPR004090">
    <property type="entry name" value="Chemotax_Me-accpt_rcpt"/>
</dbReference>
<dbReference type="PRINTS" id="PR00260">
    <property type="entry name" value="CHEMTRNSDUCR"/>
</dbReference>
<reference evidence="4 5" key="1">
    <citation type="submission" date="2018-05" db="EMBL/GenBank/DDBJ databases">
        <title>Genomic Encyclopedia of Type Strains, Phase IV (KMG-IV): sequencing the most valuable type-strain genomes for metagenomic binning, comparative biology and taxonomic classification.</title>
        <authorList>
            <person name="Goeker M."/>
        </authorList>
    </citation>
    <scope>NUCLEOTIDE SEQUENCE [LARGE SCALE GENOMIC DNA]</scope>
    <source>
        <strain evidence="4 5">DSM 566</strain>
    </source>
</reference>
<dbReference type="Pfam" id="PF00015">
    <property type="entry name" value="MCPsignal"/>
    <property type="match status" value="1"/>
</dbReference>
<evidence type="ECO:0000256" key="1">
    <source>
        <dbReference type="PROSITE-ProRule" id="PRU00284"/>
    </source>
</evidence>
<dbReference type="GO" id="GO:0006935">
    <property type="term" value="P:chemotaxis"/>
    <property type="evidence" value="ECO:0007669"/>
    <property type="project" value="InterPro"/>
</dbReference>
<dbReference type="Gene3D" id="1.10.287.950">
    <property type="entry name" value="Methyl-accepting chemotaxis protein"/>
    <property type="match status" value="1"/>
</dbReference>
<feature type="domain" description="Methyl-accepting transducer" evidence="3">
    <location>
        <begin position="106"/>
        <end position="254"/>
    </location>
</feature>
<proteinExistence type="predicted"/>
<comment type="caution">
    <text evidence="4">The sequence shown here is derived from an EMBL/GenBank/DDBJ whole genome shotgun (WGS) entry which is preliminary data.</text>
</comment>
<dbReference type="EMBL" id="QJJS01000009">
    <property type="protein sequence ID" value="PXW95498.1"/>
    <property type="molecule type" value="Genomic_DNA"/>
</dbReference>
<sequence>MTRPATAPMTRLSEPVPGSTPTGPRPLLTAVLVAALCGAGAWLSTLGGAWQIAAPLLTSLLAAGVVLRHAGGDRRPAGTDDTMNGSQLLVRQVIPVWQRHIQASRKQAEDGVAALLGSFSSLSDGLSQAARNAEGARGSLGAGVTDELLKRHEQAIGALLGPMREAEAQRQRMYEQLVAFTDDLAELVQHAKEVRQLASHTKLVAFNASIEAHRAGRQDHGFQAVAKEVQTLATRSDAAGQRIGSGVSRLNDRIAGLKREAALQSGSDEELRLSARQQARLVIGLLLDDLAESLQSSRELRDLSVRLSGDMDQVFMGFQYQDRFNQMMDIIERDMQRLTEWAISNGQASQADAARWLDDLERTYTMEEQRSHHHGTVDIQRNTGVEFF</sequence>